<keyword evidence="3" id="KW-0285">Flavoprotein</keyword>
<gene>
    <name evidence="7" type="ORF">GCM10007891_20280</name>
</gene>
<dbReference type="RefSeq" id="WP_284723261.1">
    <property type="nucleotide sequence ID" value="NZ_BSND01000005.1"/>
</dbReference>
<evidence type="ECO:0000313" key="8">
    <source>
        <dbReference type="Proteomes" id="UP001161423"/>
    </source>
</evidence>
<sequence>MNTIEAMQKRHSVRHFLDKEVSQQDLMTLLEAARHSPSGSNTQPWKVAVVRGKAKQRLADAMVSAFEQGETTAPAYQYYPNPMPSPYNDRRKACGLKLYQTLNIARDDKAGQRAQWAANYRSFDAPVMLFFWMDGIMQTGSYMDMGMFMQSVMLAAVDCGLATCPQAALAQYPNVVKEHLSLPKDAIILSGMALGYEDTEAQVNQFRTERETVENFTQFYDE</sequence>
<evidence type="ECO:0000256" key="1">
    <source>
        <dbReference type="ARBA" id="ARBA00001917"/>
    </source>
</evidence>
<keyword evidence="8" id="KW-1185">Reference proteome</keyword>
<dbReference type="Gene3D" id="3.40.109.10">
    <property type="entry name" value="NADH Oxidase"/>
    <property type="match status" value="1"/>
</dbReference>
<organism evidence="7 8">
    <name type="scientific">Methylophaga thalassica</name>
    <dbReference type="NCBI Taxonomy" id="40223"/>
    <lineage>
        <taxon>Bacteria</taxon>
        <taxon>Pseudomonadati</taxon>
        <taxon>Pseudomonadota</taxon>
        <taxon>Gammaproteobacteria</taxon>
        <taxon>Thiotrichales</taxon>
        <taxon>Piscirickettsiaceae</taxon>
        <taxon>Methylophaga</taxon>
    </lineage>
</organism>
<dbReference type="Pfam" id="PF00881">
    <property type="entry name" value="Nitroreductase"/>
    <property type="match status" value="1"/>
</dbReference>
<keyword evidence="4" id="KW-0288">FMN</keyword>
<comment type="cofactor">
    <cofactor evidence="1">
        <name>FMN</name>
        <dbReference type="ChEBI" id="CHEBI:58210"/>
    </cofactor>
</comment>
<evidence type="ECO:0000256" key="2">
    <source>
        <dbReference type="ARBA" id="ARBA00007118"/>
    </source>
</evidence>
<reference evidence="7" key="1">
    <citation type="journal article" date="2014" name="Int. J. Syst. Evol. Microbiol.">
        <title>Complete genome of a new Firmicutes species belonging to the dominant human colonic microbiota ('Ruminococcus bicirculans') reveals two chromosomes and a selective capacity to utilize plant glucans.</title>
        <authorList>
            <consortium name="NISC Comparative Sequencing Program"/>
            <person name="Wegmann U."/>
            <person name="Louis P."/>
            <person name="Goesmann A."/>
            <person name="Henrissat B."/>
            <person name="Duncan S.H."/>
            <person name="Flint H.J."/>
        </authorList>
    </citation>
    <scope>NUCLEOTIDE SEQUENCE</scope>
    <source>
        <strain evidence="7">NBRC 102424</strain>
    </source>
</reference>
<evidence type="ECO:0000256" key="3">
    <source>
        <dbReference type="ARBA" id="ARBA00022630"/>
    </source>
</evidence>
<evidence type="ECO:0000259" key="6">
    <source>
        <dbReference type="Pfam" id="PF00881"/>
    </source>
</evidence>
<dbReference type="EMBL" id="BSND01000005">
    <property type="protein sequence ID" value="GLQ00175.1"/>
    <property type="molecule type" value="Genomic_DNA"/>
</dbReference>
<evidence type="ECO:0000313" key="7">
    <source>
        <dbReference type="EMBL" id="GLQ00175.1"/>
    </source>
</evidence>
<comment type="caution">
    <text evidence="7">The sequence shown here is derived from an EMBL/GenBank/DDBJ whole genome shotgun (WGS) entry which is preliminary data.</text>
</comment>
<dbReference type="InterPro" id="IPR029479">
    <property type="entry name" value="Nitroreductase"/>
</dbReference>
<feature type="domain" description="Nitroreductase" evidence="6">
    <location>
        <begin position="8"/>
        <end position="196"/>
    </location>
</feature>
<comment type="similarity">
    <text evidence="2">Belongs to the nitroreductase family.</text>
</comment>
<protein>
    <submittedName>
        <fullName evidence="7">NADH dehydrogenase</fullName>
    </submittedName>
</protein>
<dbReference type="CDD" id="cd02136">
    <property type="entry name" value="PnbA_NfnB-like"/>
    <property type="match status" value="1"/>
</dbReference>
<dbReference type="Proteomes" id="UP001161423">
    <property type="component" value="Unassembled WGS sequence"/>
</dbReference>
<accession>A0ABQ5TXC5</accession>
<dbReference type="InterPro" id="IPR000415">
    <property type="entry name" value="Nitroreductase-like"/>
</dbReference>
<dbReference type="SUPFAM" id="SSF55469">
    <property type="entry name" value="FMN-dependent nitroreductase-like"/>
    <property type="match status" value="1"/>
</dbReference>
<keyword evidence="5" id="KW-0560">Oxidoreductase</keyword>
<evidence type="ECO:0000256" key="4">
    <source>
        <dbReference type="ARBA" id="ARBA00022643"/>
    </source>
</evidence>
<reference evidence="7" key="2">
    <citation type="submission" date="2023-01" db="EMBL/GenBank/DDBJ databases">
        <title>Draft genome sequence of Methylophaga thalassica strain NBRC 102424.</title>
        <authorList>
            <person name="Sun Q."/>
            <person name="Mori K."/>
        </authorList>
    </citation>
    <scope>NUCLEOTIDE SEQUENCE</scope>
    <source>
        <strain evidence="7">NBRC 102424</strain>
    </source>
</reference>
<name>A0ABQ5TXC5_9GAMM</name>
<dbReference type="PANTHER" id="PTHR43673:SF2">
    <property type="entry name" value="NITROREDUCTASE"/>
    <property type="match status" value="1"/>
</dbReference>
<dbReference type="PANTHER" id="PTHR43673">
    <property type="entry name" value="NAD(P)H NITROREDUCTASE YDGI-RELATED"/>
    <property type="match status" value="1"/>
</dbReference>
<evidence type="ECO:0000256" key="5">
    <source>
        <dbReference type="ARBA" id="ARBA00023002"/>
    </source>
</evidence>
<proteinExistence type="inferred from homology"/>